<dbReference type="PROSITE" id="PS00973">
    <property type="entry name" value="USP_2"/>
    <property type="match status" value="1"/>
</dbReference>
<comment type="caution">
    <text evidence="4">The sequence shown here is derived from an EMBL/GenBank/DDBJ whole genome shotgun (WGS) entry which is preliminary data.</text>
</comment>
<dbReference type="GO" id="GO:0031647">
    <property type="term" value="P:regulation of protein stability"/>
    <property type="evidence" value="ECO:0007669"/>
    <property type="project" value="TreeGrafter"/>
</dbReference>
<dbReference type="GeneID" id="94849160"/>
<evidence type="ECO:0000256" key="1">
    <source>
        <dbReference type="ARBA" id="ARBA00022786"/>
    </source>
</evidence>
<keyword evidence="2" id="KW-0472">Membrane</keyword>
<dbReference type="Gene3D" id="3.10.20.90">
    <property type="entry name" value="Phosphatidylinositol 3-kinase Catalytic Subunit, Chain A, domain 1"/>
    <property type="match status" value="1"/>
</dbReference>
<dbReference type="PROSITE" id="PS50235">
    <property type="entry name" value="USP_3"/>
    <property type="match status" value="1"/>
</dbReference>
<feature type="domain" description="USP" evidence="3">
    <location>
        <begin position="156"/>
        <end position="435"/>
    </location>
</feature>
<evidence type="ECO:0000256" key="2">
    <source>
        <dbReference type="SAM" id="Phobius"/>
    </source>
</evidence>
<dbReference type="EMBL" id="MLAK01000275">
    <property type="protein sequence ID" value="OHT15060.1"/>
    <property type="molecule type" value="Genomic_DNA"/>
</dbReference>
<evidence type="ECO:0000313" key="5">
    <source>
        <dbReference type="Proteomes" id="UP000179807"/>
    </source>
</evidence>
<keyword evidence="2" id="KW-1133">Transmembrane helix</keyword>
<accession>A0A1J4KZE5</accession>
<sequence length="977" mass="115681">MIIHKPVNDVKDEQVIFRTYLRLQNFIQVNNSSKPVKSELFNGTDHSFQFMFEPNAEKISIIIIAYNIITAFPAECSAWIYILKDRKRILLKKNDGSFTERLNKKTIELCTMDKFDKNWLNNNELIFFIEIKYRRTLNTSSKTSIKIPINDCTVQQGIENEDKCCFMNSVFQLFYHIPEIRKFVYNLDTKKERFYLNLQILFCWLQISTSPASMKAMIQTLGNQVSDCDAFCFYLFLIEHFQKENPALIKDLFTVKTKTTVKSEISDYSSELTTDQSYFEVKIFGFKSLDNYLTDYLTPKPFNSYKITDNRIENVLITESFVELPKIMLFHTFRIQFNSNSIQKSKDKFEFPSELNMTNYFHPQNLNQNLKYKLFGVISHLGNASGGHYRIFLKTKDNRWIIFDDRRVEYVDEYCAIQKNYEGNESSSILIYVSEEYWSKLFEEIKESEIPINIKNSYKEEKRKIEAEEDEQNKLYLTLIRHNSFEQLSERGLLITNKAEKIRASSTDQIQDLIRSVSKTINCPPDGFRIWNCSENIPRSLLRKDNIKATIQNLHADTLYVEHIDKNNHIQNFTEEYILIINKFYDFNKIFLLYDTNANRKSEVRSLIPSLVKYLGFPDNTNLLVYEETKIGVRKIDLDKTFDEQKIFSGSLLIFQLEPTENDLLDIPTNPCDSSFYFQEEKTKTVQNYIDRKYFMKKIKFSSKEECKELSFPISLNIDDLRMFVAKAFGLSFNNELDRMFFFTTDNYDCIEAEKTDEFKDNQIYGFKVFQKLVTNDQKPVVYFYFEGSKCMNTDVVLLPISTKTEILTSFCKNQHFNQISNRNFDNRQENSKFDIHNYRIYSIAAGSIIDEITETKPLGQNTKHIMIYIENDSTIIKNTSTERIIMVKYMNNQGRSVKSPFFFKIIKGEQFCNTYERLKSFIFDIEGYTFLLKNIRFEKHIKFEDEIFNMIQYDEHSKNNENIFENNDTLIAKRRE</sequence>
<dbReference type="InterPro" id="IPR050164">
    <property type="entry name" value="Peptidase_C19"/>
</dbReference>
<dbReference type="InterPro" id="IPR038765">
    <property type="entry name" value="Papain-like_cys_pep_sf"/>
</dbReference>
<dbReference type="GO" id="GO:0005829">
    <property type="term" value="C:cytosol"/>
    <property type="evidence" value="ECO:0007669"/>
    <property type="project" value="TreeGrafter"/>
</dbReference>
<dbReference type="InterPro" id="IPR028889">
    <property type="entry name" value="USP"/>
</dbReference>
<dbReference type="Pfam" id="PF12436">
    <property type="entry name" value="USP7_ICP0_bdg"/>
    <property type="match status" value="1"/>
</dbReference>
<protein>
    <recommendedName>
        <fullName evidence="3">USP domain-containing protein</fullName>
    </recommendedName>
</protein>
<dbReference type="AlphaFoldDB" id="A0A1J4KZE5"/>
<dbReference type="InterPro" id="IPR001394">
    <property type="entry name" value="Peptidase_C19_UCH"/>
</dbReference>
<organism evidence="4 5">
    <name type="scientific">Tritrichomonas foetus</name>
    <dbReference type="NCBI Taxonomy" id="1144522"/>
    <lineage>
        <taxon>Eukaryota</taxon>
        <taxon>Metamonada</taxon>
        <taxon>Parabasalia</taxon>
        <taxon>Tritrichomonadida</taxon>
        <taxon>Tritrichomonadidae</taxon>
        <taxon>Tritrichomonas</taxon>
    </lineage>
</organism>
<dbReference type="OrthoDB" id="289038at2759"/>
<dbReference type="GO" id="GO:0016579">
    <property type="term" value="P:protein deubiquitination"/>
    <property type="evidence" value="ECO:0007669"/>
    <property type="project" value="InterPro"/>
</dbReference>
<dbReference type="GO" id="GO:0004843">
    <property type="term" value="F:cysteine-type deubiquitinase activity"/>
    <property type="evidence" value="ECO:0007669"/>
    <property type="project" value="InterPro"/>
</dbReference>
<feature type="transmembrane region" description="Helical" evidence="2">
    <location>
        <begin position="59"/>
        <end position="83"/>
    </location>
</feature>
<proteinExistence type="predicted"/>
<gene>
    <name evidence="4" type="ORF">TRFO_42717</name>
</gene>
<evidence type="ECO:0000313" key="4">
    <source>
        <dbReference type="EMBL" id="OHT15060.1"/>
    </source>
</evidence>
<dbReference type="GO" id="GO:0005634">
    <property type="term" value="C:nucleus"/>
    <property type="evidence" value="ECO:0007669"/>
    <property type="project" value="TreeGrafter"/>
</dbReference>
<evidence type="ECO:0000259" key="3">
    <source>
        <dbReference type="PROSITE" id="PS50235"/>
    </source>
</evidence>
<keyword evidence="5" id="KW-1185">Reference proteome</keyword>
<name>A0A1J4KZE5_9EUKA</name>
<dbReference type="Pfam" id="PF00443">
    <property type="entry name" value="UCH"/>
    <property type="match status" value="1"/>
</dbReference>
<dbReference type="RefSeq" id="XP_068368196.1">
    <property type="nucleotide sequence ID" value="XM_068514456.1"/>
</dbReference>
<dbReference type="Proteomes" id="UP000179807">
    <property type="component" value="Unassembled WGS sequence"/>
</dbReference>
<dbReference type="InterPro" id="IPR024729">
    <property type="entry name" value="USP7_ICP0-binding_dom"/>
</dbReference>
<dbReference type="PANTHER" id="PTHR24006:SF644">
    <property type="entry name" value="UBIQUITIN CARBOXYL-TERMINAL HYDROLASE 7"/>
    <property type="match status" value="1"/>
</dbReference>
<dbReference type="SUPFAM" id="SSF54001">
    <property type="entry name" value="Cysteine proteinases"/>
    <property type="match status" value="1"/>
</dbReference>
<keyword evidence="2" id="KW-0812">Transmembrane</keyword>
<dbReference type="Gene3D" id="3.90.70.10">
    <property type="entry name" value="Cysteine proteinases"/>
    <property type="match status" value="1"/>
</dbReference>
<keyword evidence="1" id="KW-0833">Ubl conjugation pathway</keyword>
<reference evidence="4" key="1">
    <citation type="submission" date="2016-10" db="EMBL/GenBank/DDBJ databases">
        <authorList>
            <person name="Benchimol M."/>
            <person name="Almeida L.G."/>
            <person name="Vasconcelos A.T."/>
            <person name="Perreira-Neves A."/>
            <person name="Rosa I.A."/>
            <person name="Tasca T."/>
            <person name="Bogo M.R."/>
            <person name="de Souza W."/>
        </authorList>
    </citation>
    <scope>NUCLEOTIDE SEQUENCE [LARGE SCALE GENOMIC DNA]</scope>
    <source>
        <strain evidence="4">K</strain>
    </source>
</reference>
<dbReference type="PANTHER" id="PTHR24006">
    <property type="entry name" value="UBIQUITIN CARBOXYL-TERMINAL HYDROLASE"/>
    <property type="match status" value="1"/>
</dbReference>
<dbReference type="VEuPathDB" id="TrichDB:TRFO_42717"/>
<dbReference type="InterPro" id="IPR018200">
    <property type="entry name" value="USP_CS"/>
</dbReference>